<evidence type="ECO:0000313" key="3">
    <source>
        <dbReference type="Proteomes" id="UP000177942"/>
    </source>
</evidence>
<keyword evidence="1" id="KW-0472">Membrane</keyword>
<evidence type="ECO:0000256" key="1">
    <source>
        <dbReference type="SAM" id="Phobius"/>
    </source>
</evidence>
<sequence>MLMTVLVLSGTILVATTIAGLLMLYQIRQSVNVSQSAQAIFAADAGLEWELYRHYRDPVYQRPSLTNGADFTTTLIPDGIPSLANVSVKSVGKAGATGQTARAFQLLFSAFPATTPPTP</sequence>
<protein>
    <recommendedName>
        <fullName evidence="4">Type 4 fimbrial biogenesis protein PilX N-terminal domain-containing protein</fullName>
    </recommendedName>
</protein>
<gene>
    <name evidence="2" type="ORF">A3A16_00610</name>
</gene>
<feature type="transmembrane region" description="Helical" evidence="1">
    <location>
        <begin position="6"/>
        <end position="25"/>
    </location>
</feature>
<accession>A0A1G1ZKY9</accession>
<reference evidence="2 3" key="1">
    <citation type="journal article" date="2016" name="Nat. Commun.">
        <title>Thousands of microbial genomes shed light on interconnected biogeochemical processes in an aquifer system.</title>
        <authorList>
            <person name="Anantharaman K."/>
            <person name="Brown C.T."/>
            <person name="Hug L.A."/>
            <person name="Sharon I."/>
            <person name="Castelle C.J."/>
            <person name="Probst A.J."/>
            <person name="Thomas B.C."/>
            <person name="Singh A."/>
            <person name="Wilkins M.J."/>
            <person name="Karaoz U."/>
            <person name="Brodie E.L."/>
            <person name="Williams K.H."/>
            <person name="Hubbard S.S."/>
            <person name="Banfield J.F."/>
        </authorList>
    </citation>
    <scope>NUCLEOTIDE SEQUENCE [LARGE SCALE GENOMIC DNA]</scope>
</reference>
<dbReference type="Proteomes" id="UP000177942">
    <property type="component" value="Unassembled WGS sequence"/>
</dbReference>
<evidence type="ECO:0000313" key="2">
    <source>
        <dbReference type="EMBL" id="OGY65181.1"/>
    </source>
</evidence>
<keyword evidence="1" id="KW-1133">Transmembrane helix</keyword>
<dbReference type="EMBL" id="MHJJ01000014">
    <property type="protein sequence ID" value="OGY65181.1"/>
    <property type="molecule type" value="Genomic_DNA"/>
</dbReference>
<proteinExistence type="predicted"/>
<dbReference type="STRING" id="1798407.A3A16_00610"/>
<dbReference type="AlphaFoldDB" id="A0A1G1ZKY9"/>
<keyword evidence="1" id="KW-0812">Transmembrane</keyword>
<organism evidence="2 3">
    <name type="scientific">Candidatus Harrisonbacteria bacterium RIFCSPLOWO2_01_FULL_44_18</name>
    <dbReference type="NCBI Taxonomy" id="1798407"/>
    <lineage>
        <taxon>Bacteria</taxon>
        <taxon>Candidatus Harrisoniibacteriota</taxon>
    </lineage>
</organism>
<name>A0A1G1ZKY9_9BACT</name>
<comment type="caution">
    <text evidence="2">The sequence shown here is derived from an EMBL/GenBank/DDBJ whole genome shotgun (WGS) entry which is preliminary data.</text>
</comment>
<evidence type="ECO:0008006" key="4">
    <source>
        <dbReference type="Google" id="ProtNLM"/>
    </source>
</evidence>